<comment type="caution">
    <text evidence="1">The sequence shown here is derived from an EMBL/GenBank/DDBJ whole genome shotgun (WGS) entry which is preliminary data.</text>
</comment>
<dbReference type="Proteomes" id="UP000285456">
    <property type="component" value="Unassembled WGS sequence"/>
</dbReference>
<gene>
    <name evidence="1" type="ORF">D1B32_09400</name>
</gene>
<dbReference type="RefSeq" id="WP_095312322.1">
    <property type="nucleotide sequence ID" value="NZ_JAMAWL010000013.1"/>
</dbReference>
<protein>
    <submittedName>
        <fullName evidence="1">Uncharacterized protein</fullName>
    </submittedName>
</protein>
<organism evidence="1 2">
    <name type="scientific">Oceanobacillus profundus</name>
    <dbReference type="NCBI Taxonomy" id="372463"/>
    <lineage>
        <taxon>Bacteria</taxon>
        <taxon>Bacillati</taxon>
        <taxon>Bacillota</taxon>
        <taxon>Bacilli</taxon>
        <taxon>Bacillales</taxon>
        <taxon>Bacillaceae</taxon>
        <taxon>Oceanobacillus</taxon>
    </lineage>
</organism>
<keyword evidence="2" id="KW-1185">Reference proteome</keyword>
<sequence>MVLPSVNQRMVGGRVLFTDSTHLKANQVSINSLESVEIEMWDYIEELDQAIADDYEKCGKSL</sequence>
<dbReference type="AlphaFoldDB" id="A0A417YHW5"/>
<name>A0A417YHW5_9BACI</name>
<accession>A0A417YHW5</accession>
<evidence type="ECO:0000313" key="1">
    <source>
        <dbReference type="EMBL" id="RHW32536.1"/>
    </source>
</evidence>
<evidence type="ECO:0000313" key="2">
    <source>
        <dbReference type="Proteomes" id="UP000285456"/>
    </source>
</evidence>
<proteinExistence type="predicted"/>
<reference evidence="1 2" key="1">
    <citation type="journal article" date="2007" name="Int. J. Syst. Evol. Microbiol.">
        <title>Oceanobacillus profundus sp. nov., isolated from a deep-sea sediment core.</title>
        <authorList>
            <person name="Kim Y.G."/>
            <person name="Choi D.H."/>
            <person name="Hyun S."/>
            <person name="Cho B.C."/>
        </authorList>
    </citation>
    <scope>NUCLEOTIDE SEQUENCE [LARGE SCALE GENOMIC DNA]</scope>
    <source>
        <strain evidence="1 2">DSM 18246</strain>
    </source>
</reference>
<dbReference type="OrthoDB" id="9774608at2"/>
<dbReference type="EMBL" id="QWEH01000005">
    <property type="protein sequence ID" value="RHW32536.1"/>
    <property type="molecule type" value="Genomic_DNA"/>
</dbReference>